<organism evidence="1">
    <name type="scientific">Arundo donax</name>
    <name type="common">Giant reed</name>
    <name type="synonym">Donax arundinaceus</name>
    <dbReference type="NCBI Taxonomy" id="35708"/>
    <lineage>
        <taxon>Eukaryota</taxon>
        <taxon>Viridiplantae</taxon>
        <taxon>Streptophyta</taxon>
        <taxon>Embryophyta</taxon>
        <taxon>Tracheophyta</taxon>
        <taxon>Spermatophyta</taxon>
        <taxon>Magnoliopsida</taxon>
        <taxon>Liliopsida</taxon>
        <taxon>Poales</taxon>
        <taxon>Poaceae</taxon>
        <taxon>PACMAD clade</taxon>
        <taxon>Arundinoideae</taxon>
        <taxon>Arundineae</taxon>
        <taxon>Arundo</taxon>
    </lineage>
</organism>
<dbReference type="EMBL" id="GBRH01277024">
    <property type="protein sequence ID" value="JAD20871.1"/>
    <property type="molecule type" value="Transcribed_RNA"/>
</dbReference>
<reference evidence="1" key="2">
    <citation type="journal article" date="2015" name="Data Brief">
        <title>Shoot transcriptome of the giant reed, Arundo donax.</title>
        <authorList>
            <person name="Barrero R.A."/>
            <person name="Guerrero F.D."/>
            <person name="Moolhuijzen P."/>
            <person name="Goolsby J.A."/>
            <person name="Tidwell J."/>
            <person name="Bellgard S.E."/>
            <person name="Bellgard M.I."/>
        </authorList>
    </citation>
    <scope>NUCLEOTIDE SEQUENCE</scope>
    <source>
        <tissue evidence="1">Shoot tissue taken approximately 20 cm above the soil surface</tissue>
    </source>
</reference>
<dbReference type="AlphaFoldDB" id="A0A0A8Y3J4"/>
<evidence type="ECO:0000313" key="1">
    <source>
        <dbReference type="EMBL" id="JAD20871.1"/>
    </source>
</evidence>
<reference evidence="1" key="1">
    <citation type="submission" date="2014-09" db="EMBL/GenBank/DDBJ databases">
        <authorList>
            <person name="Magalhaes I.L.F."/>
            <person name="Oliveira U."/>
            <person name="Santos F.R."/>
            <person name="Vidigal T.H.D.A."/>
            <person name="Brescovit A.D."/>
            <person name="Santos A.J."/>
        </authorList>
    </citation>
    <scope>NUCLEOTIDE SEQUENCE</scope>
    <source>
        <tissue evidence="1">Shoot tissue taken approximately 20 cm above the soil surface</tissue>
    </source>
</reference>
<name>A0A0A8Y3J4_ARUDO</name>
<sequence>MQKLHENTLCGGEAAATAGGEGGGFAGGSPSEDEE</sequence>
<proteinExistence type="predicted"/>
<protein>
    <submittedName>
        <fullName evidence="1">Uncharacterized protein</fullName>
    </submittedName>
</protein>
<accession>A0A0A8Y3J4</accession>